<organism evidence="2 3">
    <name type="scientific">Thermosporothrix hazakensis</name>
    <dbReference type="NCBI Taxonomy" id="644383"/>
    <lineage>
        <taxon>Bacteria</taxon>
        <taxon>Bacillati</taxon>
        <taxon>Chloroflexota</taxon>
        <taxon>Ktedonobacteria</taxon>
        <taxon>Ktedonobacterales</taxon>
        <taxon>Thermosporotrichaceae</taxon>
        <taxon>Thermosporothrix</taxon>
    </lineage>
</organism>
<dbReference type="Gene3D" id="3.50.50.60">
    <property type="entry name" value="FAD/NAD(P)-binding domain"/>
    <property type="match status" value="1"/>
</dbReference>
<protein>
    <submittedName>
        <fullName evidence="2">2-polyprenyl-6-methoxyphenol hydroxylase-like FAD-dependent oxidoreductase</fullName>
    </submittedName>
</protein>
<dbReference type="PANTHER" id="PTHR46865">
    <property type="entry name" value="OXIDOREDUCTASE-RELATED"/>
    <property type="match status" value="1"/>
</dbReference>
<dbReference type="GO" id="GO:0071949">
    <property type="term" value="F:FAD binding"/>
    <property type="evidence" value="ECO:0007669"/>
    <property type="project" value="InterPro"/>
</dbReference>
<comment type="caution">
    <text evidence="2">The sequence shown here is derived from an EMBL/GenBank/DDBJ whole genome shotgun (WGS) entry which is preliminary data.</text>
</comment>
<dbReference type="Proteomes" id="UP000248806">
    <property type="component" value="Unassembled WGS sequence"/>
</dbReference>
<accession>A0A326UQ96</accession>
<evidence type="ECO:0000313" key="3">
    <source>
        <dbReference type="Proteomes" id="UP000248806"/>
    </source>
</evidence>
<reference evidence="2 3" key="1">
    <citation type="submission" date="2018-06" db="EMBL/GenBank/DDBJ databases">
        <title>Genomic Encyclopedia of Archaeal and Bacterial Type Strains, Phase II (KMG-II): from individual species to whole genera.</title>
        <authorList>
            <person name="Goeker M."/>
        </authorList>
    </citation>
    <scope>NUCLEOTIDE SEQUENCE [LARGE SCALE GENOMIC DNA]</scope>
    <source>
        <strain evidence="2 3">ATCC BAA-1881</strain>
    </source>
</reference>
<evidence type="ECO:0000259" key="1">
    <source>
        <dbReference type="Pfam" id="PF01494"/>
    </source>
</evidence>
<dbReference type="InterPro" id="IPR002938">
    <property type="entry name" value="FAD-bd"/>
</dbReference>
<keyword evidence="3" id="KW-1185">Reference proteome</keyword>
<dbReference type="Pfam" id="PF01494">
    <property type="entry name" value="FAD_binding_3"/>
    <property type="match status" value="1"/>
</dbReference>
<gene>
    <name evidence="2" type="ORF">EI42_01799</name>
</gene>
<dbReference type="PRINTS" id="PR00420">
    <property type="entry name" value="RNGMNOXGNASE"/>
</dbReference>
<name>A0A326UQ96_THEHA</name>
<dbReference type="Gene3D" id="3.30.9.10">
    <property type="entry name" value="D-Amino Acid Oxidase, subunit A, domain 2"/>
    <property type="match status" value="1"/>
</dbReference>
<feature type="domain" description="FAD-binding" evidence="1">
    <location>
        <begin position="109"/>
        <end position="308"/>
    </location>
</feature>
<dbReference type="InterPro" id="IPR036188">
    <property type="entry name" value="FAD/NAD-bd_sf"/>
</dbReference>
<dbReference type="InterPro" id="IPR051704">
    <property type="entry name" value="FAD_aromatic-hydroxylase"/>
</dbReference>
<dbReference type="SUPFAM" id="SSF51905">
    <property type="entry name" value="FAD/NAD(P)-binding domain"/>
    <property type="match status" value="1"/>
</dbReference>
<dbReference type="AlphaFoldDB" id="A0A326UQ96"/>
<proteinExistence type="predicted"/>
<sequence>MRVLISGAGVAGLTLAYWLAHYGMEPVVIERAEHLRDDGFVIDFFGAGYKVAERMSLLHDLEAIHCPVLELIFLDGSGRRRITIPYENMRMLLDDRHFSFMRGDLVQLLARKTDSPVRFSTSIMALEQDKERVNVTLTDGSEETFDLVVGADGVHSNVRRLVFGPEERFSRPLGYTIVAFVVEHLDVRSDVFYTLTAPGRRIGVFPLLDGRIAVFFFYRSLQPPTQATIMDELQISFGSLGWLVPDLLELAGKEERLYVDALTQIIMPQWSQGRVVLLGDACHCVSPAGSQGASLAMVGAYILARELGSQHDRLTAFRSYEKQLKPGITRRQQVGQKAARFFFAPENTFFIALQGLNLRLMNWPLAAPLLRRNFAWQDEFAL</sequence>
<evidence type="ECO:0000313" key="2">
    <source>
        <dbReference type="EMBL" id="PZW32707.1"/>
    </source>
</evidence>
<dbReference type="EMBL" id="QKUF01000004">
    <property type="protein sequence ID" value="PZW32707.1"/>
    <property type="molecule type" value="Genomic_DNA"/>
</dbReference>
<dbReference type="PANTHER" id="PTHR46865:SF8">
    <property type="entry name" value="POSSIBLE OXIDOREDUCTASE"/>
    <property type="match status" value="1"/>
</dbReference>